<dbReference type="InterPro" id="IPR011330">
    <property type="entry name" value="Glyco_hydro/deAcase_b/a-brl"/>
</dbReference>
<evidence type="ECO:0000256" key="3">
    <source>
        <dbReference type="ARBA" id="ARBA00020071"/>
    </source>
</evidence>
<gene>
    <name evidence="7" type="ORF">LQG66_27090</name>
</gene>
<protein>
    <recommendedName>
        <fullName evidence="3">Chitooligosaccharide deacetylase</fullName>
    </recommendedName>
    <alternativeName>
        <fullName evidence="5">Nodulation protein B</fullName>
    </alternativeName>
</protein>
<comment type="similarity">
    <text evidence="2">Belongs to the polysaccharide deacetylase family.</text>
</comment>
<organism evidence="7 8">
    <name type="scientific">Bradyrhizobium ontarionense</name>
    <dbReference type="NCBI Taxonomy" id="2898149"/>
    <lineage>
        <taxon>Bacteria</taxon>
        <taxon>Pseudomonadati</taxon>
        <taxon>Pseudomonadota</taxon>
        <taxon>Alphaproteobacteria</taxon>
        <taxon>Hyphomicrobiales</taxon>
        <taxon>Nitrobacteraceae</taxon>
        <taxon>Bradyrhizobium</taxon>
    </lineage>
</organism>
<evidence type="ECO:0000256" key="5">
    <source>
        <dbReference type="ARBA" id="ARBA00032976"/>
    </source>
</evidence>
<dbReference type="PANTHER" id="PTHR34216:SF7">
    <property type="entry name" value="POLY-BETA-1,6-N-ACETYL-D-GLUCOSAMINE N-DEACETYLASE"/>
    <property type="match status" value="1"/>
</dbReference>
<keyword evidence="4" id="KW-0732">Signal</keyword>
<reference evidence="7" key="1">
    <citation type="journal article" date="2024" name="Antonie Van Leeuwenhoek">
        <title>Bradyrhizobium ontarionense sp. nov., a novel bacterial symbiont isolated from Aeschynomene indica (Indian jointvetch), harbours photosynthesis, nitrogen fixation and nitrous oxide (N2O) reductase genes.</title>
        <authorList>
            <person name="Bromfield E.S.P."/>
            <person name="Cloutier S."/>
        </authorList>
    </citation>
    <scope>NUCLEOTIDE SEQUENCE</scope>
    <source>
        <strain evidence="7">A19</strain>
    </source>
</reference>
<dbReference type="InterPro" id="IPR051398">
    <property type="entry name" value="Polysacch_Deacetylase"/>
</dbReference>
<keyword evidence="8" id="KW-1185">Reference proteome</keyword>
<proteinExistence type="inferred from homology"/>
<dbReference type="SUPFAM" id="SSF88713">
    <property type="entry name" value="Glycoside hydrolase/deacetylase"/>
    <property type="match status" value="1"/>
</dbReference>
<evidence type="ECO:0000256" key="2">
    <source>
        <dbReference type="ARBA" id="ARBA00010973"/>
    </source>
</evidence>
<evidence type="ECO:0000313" key="7">
    <source>
        <dbReference type="EMBL" id="UFZ02897.1"/>
    </source>
</evidence>
<dbReference type="Gene3D" id="3.20.20.370">
    <property type="entry name" value="Glycoside hydrolase/deacetylase"/>
    <property type="match status" value="1"/>
</dbReference>
<sequence length="352" mass="39751">MRRFRKTFIRAGLEALYLSGAHVWLRPIFSGVGAIYTLHHVRPRRDADFQPNGHLEVTPDFLREMLSHLHDHDIEIITLDEMHHRLVEQNFTRRFACFTFDDGYRDNRDFALPIMREFGAPFTIYVTSDFAAGRGRLWWVTLELLIARTQEIEVEIGGLALKLDTSTPSAKCVTFQRLHDWLRTLPGEHDLRREISTLCARHGIDEASICRELCMSWDELRALSAEPLVTIGAHSISHCNLAKQTEETATAEIAGSRALIENELQRPVLHMAYPYGDRAAASQREFVLAAASGFKTAVTTRPGMIFAESAEHLTALSRVSLNGHYQDARVLPVLTSGAATAMWNGFRRIDAA</sequence>
<comment type="function">
    <text evidence="1">Is involved in generating a small heat-stable compound (Nod), an acylated oligomer of N-acetylglucosamine, that stimulates mitosis in various plant protoplasts.</text>
</comment>
<dbReference type="CDD" id="cd10968">
    <property type="entry name" value="CE4_Mlr8448_like_5s"/>
    <property type="match status" value="1"/>
</dbReference>
<dbReference type="PROSITE" id="PS51677">
    <property type="entry name" value="NODB"/>
    <property type="match status" value="1"/>
</dbReference>
<evidence type="ECO:0000313" key="8">
    <source>
        <dbReference type="Proteomes" id="UP001431010"/>
    </source>
</evidence>
<name>A0ABY3R774_9BRAD</name>
<dbReference type="Proteomes" id="UP001431010">
    <property type="component" value="Chromosome"/>
</dbReference>
<evidence type="ECO:0000256" key="4">
    <source>
        <dbReference type="ARBA" id="ARBA00022729"/>
    </source>
</evidence>
<dbReference type="InterPro" id="IPR002509">
    <property type="entry name" value="NODB_dom"/>
</dbReference>
<evidence type="ECO:0000259" key="6">
    <source>
        <dbReference type="PROSITE" id="PS51677"/>
    </source>
</evidence>
<dbReference type="RefSeq" id="WP_231318682.1">
    <property type="nucleotide sequence ID" value="NZ_CP088156.1"/>
</dbReference>
<dbReference type="Pfam" id="PF01522">
    <property type="entry name" value="Polysacc_deac_1"/>
    <property type="match status" value="1"/>
</dbReference>
<evidence type="ECO:0000256" key="1">
    <source>
        <dbReference type="ARBA" id="ARBA00003236"/>
    </source>
</evidence>
<feature type="domain" description="NodB homology" evidence="6">
    <location>
        <begin position="94"/>
        <end position="352"/>
    </location>
</feature>
<dbReference type="EMBL" id="CP088156">
    <property type="protein sequence ID" value="UFZ02897.1"/>
    <property type="molecule type" value="Genomic_DNA"/>
</dbReference>
<accession>A0ABY3R774</accession>
<dbReference type="PANTHER" id="PTHR34216">
    <property type="match status" value="1"/>
</dbReference>